<dbReference type="STRING" id="386043.lwe0861"/>
<evidence type="ECO:0000313" key="2">
    <source>
        <dbReference type="Proteomes" id="UP000000779"/>
    </source>
</evidence>
<dbReference type="KEGG" id="lwe:lwe0861"/>
<dbReference type="Proteomes" id="UP000000779">
    <property type="component" value="Chromosome"/>
</dbReference>
<reference evidence="1 2" key="1">
    <citation type="journal article" date="2006" name="J. Bacteriol.">
        <title>Whole-genome sequence of Listeria welshimeri reveals common steps in genome reduction with Listeria innocua as compared to Listeria monocytogenes.</title>
        <authorList>
            <person name="Hain T."/>
            <person name="Steinweg C."/>
            <person name="Kuenne C.T."/>
            <person name="Billion A."/>
            <person name="Ghai R."/>
            <person name="Chatterjee S.S."/>
            <person name="Domann E."/>
            <person name="Kaerst U."/>
            <person name="Goesmann A."/>
            <person name="Bekel T."/>
            <person name="Bartels D."/>
            <person name="Kaiser O."/>
            <person name="Meyer F."/>
            <person name="Puehler A."/>
            <person name="Weisshaar B."/>
            <person name="Wehland J."/>
            <person name="Liang C."/>
            <person name="Dandekar T."/>
            <person name="Lampidis R."/>
            <person name="Kreft J."/>
            <person name="Goebel W."/>
            <person name="Chakraborty T."/>
        </authorList>
    </citation>
    <scope>NUCLEOTIDE SEQUENCE [LARGE SCALE GENOMIC DNA]</scope>
    <source>
        <strain evidence="2">ATCC 35897 / DSM 20650 / CIP 8149 / NCTC 11857 / SLCC 5334 / V8</strain>
    </source>
</reference>
<protein>
    <submittedName>
        <fullName evidence="1">Uncharacterized protein</fullName>
    </submittedName>
</protein>
<dbReference type="HOGENOM" id="CLU_3312278_0_0_9"/>
<accession>A0AGZ7</accession>
<sequence length="39" mass="4503">MGIEFLEIRMIVLIHNEEGYDLVYASSSLNYCVSFFDLA</sequence>
<proteinExistence type="predicted"/>
<organism evidence="1 2">
    <name type="scientific">Listeria welshimeri serovar 6b (strain ATCC 35897 / DSM 20650 / CCUG 15529 / CIP 8149 / NCTC 11857 / SLCC 5334 / V8)</name>
    <dbReference type="NCBI Taxonomy" id="386043"/>
    <lineage>
        <taxon>Bacteria</taxon>
        <taxon>Bacillati</taxon>
        <taxon>Bacillota</taxon>
        <taxon>Bacilli</taxon>
        <taxon>Bacillales</taxon>
        <taxon>Listeriaceae</taxon>
        <taxon>Listeria</taxon>
    </lineage>
</organism>
<name>A0AGZ7_LISW6</name>
<dbReference type="EMBL" id="AM263198">
    <property type="protein sequence ID" value="CAK20279.1"/>
    <property type="molecule type" value="Genomic_DNA"/>
</dbReference>
<evidence type="ECO:0000313" key="1">
    <source>
        <dbReference type="EMBL" id="CAK20279.1"/>
    </source>
</evidence>
<dbReference type="AlphaFoldDB" id="A0AGZ7"/>
<gene>
    <name evidence="1" type="ordered locus">lwe0861</name>
</gene>